<protein>
    <submittedName>
        <fullName evidence="2">Flp pilus assembly protein CpaB</fullName>
    </submittedName>
</protein>
<keyword evidence="3" id="KW-1185">Reference proteome</keyword>
<organism evidence="2 3">
    <name type="scientific">Dyella solisilvae</name>
    <dbReference type="NCBI Taxonomy" id="1920168"/>
    <lineage>
        <taxon>Bacteria</taxon>
        <taxon>Pseudomonadati</taxon>
        <taxon>Pseudomonadota</taxon>
        <taxon>Gammaproteobacteria</taxon>
        <taxon>Lysobacterales</taxon>
        <taxon>Rhodanobacteraceae</taxon>
        <taxon>Dyella</taxon>
    </lineage>
</organism>
<dbReference type="InterPro" id="IPR017592">
    <property type="entry name" value="Pilus_assmbl_Flp-typ_CpaB"/>
</dbReference>
<dbReference type="InterPro" id="IPR031571">
    <property type="entry name" value="RcpC_dom"/>
</dbReference>
<evidence type="ECO:0000259" key="1">
    <source>
        <dbReference type="SMART" id="SM00858"/>
    </source>
</evidence>
<reference evidence="2 3" key="1">
    <citation type="submission" date="2018-07" db="EMBL/GenBank/DDBJ databases">
        <title>Dyella solisilvae sp. nov., isolated from the pine and broad-leaved mixed forest soil.</title>
        <authorList>
            <person name="Gao Z."/>
            <person name="Qiu L."/>
        </authorList>
    </citation>
    <scope>NUCLEOTIDE SEQUENCE [LARGE SCALE GENOMIC DNA]</scope>
    <source>
        <strain evidence="2 3">DHG54</strain>
    </source>
</reference>
<dbReference type="AlphaFoldDB" id="A0A370K791"/>
<dbReference type="InterPro" id="IPR013974">
    <property type="entry name" value="SAF"/>
</dbReference>
<evidence type="ECO:0000313" key="2">
    <source>
        <dbReference type="EMBL" id="RDI98529.1"/>
    </source>
</evidence>
<feature type="domain" description="SAF" evidence="1">
    <location>
        <begin position="53"/>
        <end position="117"/>
    </location>
</feature>
<comment type="caution">
    <text evidence="2">The sequence shown here is derived from an EMBL/GenBank/DDBJ whole genome shotgun (WGS) entry which is preliminary data.</text>
</comment>
<dbReference type="Proteomes" id="UP000254711">
    <property type="component" value="Unassembled WGS sequence"/>
</dbReference>
<gene>
    <name evidence="2" type="primary">cpaB</name>
    <name evidence="2" type="ORF">DVT68_08335</name>
</gene>
<proteinExistence type="predicted"/>
<dbReference type="EMBL" id="QQSY01000002">
    <property type="protein sequence ID" value="RDI98529.1"/>
    <property type="molecule type" value="Genomic_DNA"/>
</dbReference>
<dbReference type="OrthoDB" id="2037472at2"/>
<sequence length="269" mass="28724">MKLPSSKLAWRPNKNAVLLLIAIAFGIAASLLATRYLQSEVDRRTSTVETKTTKVVVPTQDLAPGDTISQAVISARDIPQDLVPADAILPEHYEEYVGRILRGPATRGVPLSTGMLEASFEHLSKIIAAGKVAFTFSVDDLNSISSMVVPGDHVDILLIASNDKTDVLLPVLSDVLVLATGLKTEGVNASVGKVDAAASYSNLTIEVTPADASRLAVAEKIGRLRISLRRAPAEDVIEFGRFTKEQLLKSGVGKGRERDIEFIIGGKNG</sequence>
<dbReference type="Pfam" id="PF16976">
    <property type="entry name" value="RcpC"/>
    <property type="match status" value="1"/>
</dbReference>
<dbReference type="CDD" id="cd11614">
    <property type="entry name" value="SAF_CpaB_FlgA_like"/>
    <property type="match status" value="1"/>
</dbReference>
<accession>A0A370K791</accession>
<dbReference type="RefSeq" id="WP_114824619.1">
    <property type="nucleotide sequence ID" value="NZ_QQSY01000002.1"/>
</dbReference>
<name>A0A370K791_9GAMM</name>
<dbReference type="SMART" id="SM00858">
    <property type="entry name" value="SAF"/>
    <property type="match status" value="1"/>
</dbReference>
<dbReference type="NCBIfam" id="TIGR03177">
    <property type="entry name" value="pilus_cpaB"/>
    <property type="match status" value="1"/>
</dbReference>
<evidence type="ECO:0000313" key="3">
    <source>
        <dbReference type="Proteomes" id="UP000254711"/>
    </source>
</evidence>
<dbReference type="Pfam" id="PF08666">
    <property type="entry name" value="SAF"/>
    <property type="match status" value="1"/>
</dbReference>